<evidence type="ECO:0000313" key="2">
    <source>
        <dbReference type="Proteomes" id="UP000283700"/>
    </source>
</evidence>
<dbReference type="AlphaFoldDB" id="A0A415U0Q0"/>
<name>A0A415U0Q0_9FIRM</name>
<evidence type="ECO:0000313" key="1">
    <source>
        <dbReference type="EMBL" id="RHN11830.1"/>
    </source>
</evidence>
<organism evidence="1 2">
    <name type="scientific">Anaerobutyricum hallii</name>
    <dbReference type="NCBI Taxonomy" id="39488"/>
    <lineage>
        <taxon>Bacteria</taxon>
        <taxon>Bacillati</taxon>
        <taxon>Bacillota</taxon>
        <taxon>Clostridia</taxon>
        <taxon>Lachnospirales</taxon>
        <taxon>Lachnospiraceae</taxon>
        <taxon>Anaerobutyricum</taxon>
    </lineage>
</organism>
<gene>
    <name evidence="1" type="ORF">DWZ29_10790</name>
</gene>
<accession>A0A415U0Q0</accession>
<dbReference type="RefSeq" id="WP_118486225.1">
    <property type="nucleotide sequence ID" value="NZ_QRQO01000031.1"/>
</dbReference>
<dbReference type="EMBL" id="QRQO01000031">
    <property type="protein sequence ID" value="RHN11830.1"/>
    <property type="molecule type" value="Genomic_DNA"/>
</dbReference>
<protein>
    <submittedName>
        <fullName evidence="1">Uncharacterized protein</fullName>
    </submittedName>
</protein>
<proteinExistence type="predicted"/>
<sequence length="164" mass="19606">MATFNERLRQLMKENGFTQYRLEKRTFFDGKELIVRKETSVFDYAIEEDGLLISSKILNVRTQPLSGYVKKWKEVIYKTYDNEIRFCYARTLTSLETGEETTFTYTCKDSLKGYVYHLDYEIDSEHLKYEDIIERIDSRELKRGNIVYLKLNSFMENIIIEVIV</sequence>
<reference evidence="1 2" key="1">
    <citation type="submission" date="2018-08" db="EMBL/GenBank/DDBJ databases">
        <title>A genome reference for cultivated species of the human gut microbiota.</title>
        <authorList>
            <person name="Zou Y."/>
            <person name="Xue W."/>
            <person name="Luo G."/>
        </authorList>
    </citation>
    <scope>NUCLEOTIDE SEQUENCE [LARGE SCALE GENOMIC DNA]</scope>
    <source>
        <strain evidence="1 2">AF31-17AC</strain>
    </source>
</reference>
<comment type="caution">
    <text evidence="1">The sequence shown here is derived from an EMBL/GenBank/DDBJ whole genome shotgun (WGS) entry which is preliminary data.</text>
</comment>
<dbReference type="Proteomes" id="UP000283700">
    <property type="component" value="Unassembled WGS sequence"/>
</dbReference>